<dbReference type="Pfam" id="PF07670">
    <property type="entry name" value="Gate"/>
    <property type="match status" value="1"/>
</dbReference>
<organism evidence="3 4">
    <name type="scientific">Alkaliphilus serpentinus</name>
    <dbReference type="NCBI Taxonomy" id="1482731"/>
    <lineage>
        <taxon>Bacteria</taxon>
        <taxon>Bacillati</taxon>
        <taxon>Bacillota</taxon>
        <taxon>Clostridia</taxon>
        <taxon>Peptostreptococcales</taxon>
        <taxon>Natronincolaceae</taxon>
        <taxon>Alkaliphilus</taxon>
    </lineage>
</organism>
<dbReference type="InterPro" id="IPR011642">
    <property type="entry name" value="Gate_dom"/>
</dbReference>
<evidence type="ECO:0000313" key="3">
    <source>
        <dbReference type="EMBL" id="KAB3531819.1"/>
    </source>
</evidence>
<feature type="transmembrane region" description="Helical" evidence="1">
    <location>
        <begin position="36"/>
        <end position="57"/>
    </location>
</feature>
<dbReference type="RefSeq" id="WP_151864999.1">
    <property type="nucleotide sequence ID" value="NZ_WBZB01000012.1"/>
</dbReference>
<keyword evidence="4" id="KW-1185">Reference proteome</keyword>
<dbReference type="EMBL" id="WBZB01000012">
    <property type="protein sequence ID" value="KAB3531819.1"/>
    <property type="molecule type" value="Genomic_DNA"/>
</dbReference>
<gene>
    <name evidence="3" type="ORF">F8153_03625</name>
</gene>
<evidence type="ECO:0000256" key="1">
    <source>
        <dbReference type="SAM" id="Phobius"/>
    </source>
</evidence>
<dbReference type="Proteomes" id="UP000465601">
    <property type="component" value="Unassembled WGS sequence"/>
</dbReference>
<evidence type="ECO:0000259" key="2">
    <source>
        <dbReference type="Pfam" id="PF07670"/>
    </source>
</evidence>
<feature type="transmembrane region" description="Helical" evidence="1">
    <location>
        <begin position="164"/>
        <end position="186"/>
    </location>
</feature>
<reference evidence="3 4" key="1">
    <citation type="submission" date="2019-10" db="EMBL/GenBank/DDBJ databases">
        <title>Alkaliphilus serpentinus sp. nov. and Alkaliphilus pronyensis sp. nov., two novel anaerobic alkaliphilic species isolated from the serpentinized-hosted hydrothermal field of the Prony Bay (New Caledonia).</title>
        <authorList>
            <person name="Postec A."/>
        </authorList>
    </citation>
    <scope>NUCLEOTIDE SEQUENCE [LARGE SCALE GENOMIC DNA]</scope>
    <source>
        <strain evidence="3 4">LacT</strain>
    </source>
</reference>
<proteinExistence type="predicted"/>
<protein>
    <submittedName>
        <fullName evidence="3">Spore maturation protein</fullName>
    </submittedName>
</protein>
<keyword evidence="1" id="KW-1133">Transmembrane helix</keyword>
<name>A0A833HQE8_9FIRM</name>
<evidence type="ECO:0000313" key="4">
    <source>
        <dbReference type="Proteomes" id="UP000465601"/>
    </source>
</evidence>
<feature type="transmembrane region" description="Helical" evidence="1">
    <location>
        <begin position="130"/>
        <end position="152"/>
    </location>
</feature>
<sequence>MNFIWAFIILIGILVATLTGKLNVTNEVILGDAQEAIVFAISLTGIMSVWLGLMNIAKKSGLIKSFGNLMKPLTKLLFPTVPPNHPALSAIIMNMVANMMGAGNSATALGLKAMEDLQSLNKNKRVASDAMCMFLVINMSSIQLIPLTVLKLRKDAGSIFPEEIIITSIIATAISTIVGILVCKVFEGRESY</sequence>
<comment type="caution">
    <text evidence="3">The sequence shown here is derived from an EMBL/GenBank/DDBJ whole genome shotgun (WGS) entry which is preliminary data.</text>
</comment>
<feature type="domain" description="Nucleoside transporter/FeoB GTPase Gate" evidence="2">
    <location>
        <begin position="41"/>
        <end position="149"/>
    </location>
</feature>
<keyword evidence="1" id="KW-0812">Transmembrane</keyword>
<dbReference type="AlphaFoldDB" id="A0A833HQE8"/>
<keyword evidence="1" id="KW-0472">Membrane</keyword>
<accession>A0A833HQE8</accession>
<dbReference type="OrthoDB" id="9782481at2"/>